<dbReference type="CDD" id="cd00400">
    <property type="entry name" value="Voltage_gated_ClC"/>
    <property type="match status" value="1"/>
</dbReference>
<keyword evidence="6 10" id="KW-0472">Membrane</keyword>
<evidence type="ECO:0000256" key="4">
    <source>
        <dbReference type="ARBA" id="ARBA00022989"/>
    </source>
</evidence>
<evidence type="ECO:0000313" key="12">
    <source>
        <dbReference type="Proteomes" id="UP000243361"/>
    </source>
</evidence>
<dbReference type="InterPro" id="IPR001807">
    <property type="entry name" value="ClC"/>
</dbReference>
<evidence type="ECO:0000256" key="10">
    <source>
        <dbReference type="SAM" id="Phobius"/>
    </source>
</evidence>
<sequence>MGERLGERLDEWRLHLARPDALIQLALLGLATGMVAGGVILLFRLAVEGAQAGLLPGAEAYEALPPWLRLALPLGGGALIGWLFHRHGRGLHVLGVARVMERMAYHQGYLSLRESLLQFAGAALTIVSGHSVGREGPHIYLGAAGGSLLGQALGLPNNSIRTLVGCGVAAGIAASFNTPLAGVIFSLE</sequence>
<evidence type="ECO:0000256" key="9">
    <source>
        <dbReference type="ARBA" id="ARBA00023303"/>
    </source>
</evidence>
<dbReference type="AlphaFoldDB" id="A0A657PN00"/>
<keyword evidence="7" id="KW-0869">Chloride channel</keyword>
<evidence type="ECO:0000256" key="6">
    <source>
        <dbReference type="ARBA" id="ARBA00023136"/>
    </source>
</evidence>
<protein>
    <submittedName>
        <fullName evidence="11">Chloride channel protein</fullName>
    </submittedName>
</protein>
<evidence type="ECO:0000256" key="7">
    <source>
        <dbReference type="ARBA" id="ARBA00023173"/>
    </source>
</evidence>
<name>A0A657PN00_9GAMM</name>
<keyword evidence="8" id="KW-0868">Chloride</keyword>
<dbReference type="PANTHER" id="PTHR43427">
    <property type="entry name" value="CHLORIDE CHANNEL PROTEIN CLC-E"/>
    <property type="match status" value="1"/>
</dbReference>
<feature type="non-terminal residue" evidence="11">
    <location>
        <position position="188"/>
    </location>
</feature>
<dbReference type="EMBL" id="MUIE01000355">
    <property type="protein sequence ID" value="OQX32899.1"/>
    <property type="molecule type" value="Genomic_DNA"/>
</dbReference>
<feature type="transmembrane region" description="Helical" evidence="10">
    <location>
        <begin position="67"/>
        <end position="84"/>
    </location>
</feature>
<reference evidence="11" key="1">
    <citation type="submission" date="2017-02" db="EMBL/GenBank/DDBJ databases">
        <title>Novel co-symbiosis in the unique lucinid bivalve Phacoides pectinatus.</title>
        <authorList>
            <person name="Lim S.J."/>
            <person name="Davis B.G."/>
            <person name="Gill D.E."/>
            <person name="Engel A.S."/>
            <person name="Anderson L.C."/>
            <person name="Campbell B.J."/>
        </authorList>
    </citation>
    <scope>NUCLEOTIDE SEQUENCE [LARGE SCALE GENOMIC DNA]</scope>
    <source>
        <strain evidence="11">LUC13016_P6</strain>
    </source>
</reference>
<evidence type="ECO:0000256" key="2">
    <source>
        <dbReference type="ARBA" id="ARBA00022448"/>
    </source>
</evidence>
<keyword evidence="3 10" id="KW-0812">Transmembrane</keyword>
<feature type="transmembrane region" description="Helical" evidence="10">
    <location>
        <begin position="21"/>
        <end position="47"/>
    </location>
</feature>
<dbReference type="Pfam" id="PF00654">
    <property type="entry name" value="Voltage_CLC"/>
    <property type="match status" value="1"/>
</dbReference>
<keyword evidence="2" id="KW-0813">Transport</keyword>
<keyword evidence="5" id="KW-0406">Ion transport</keyword>
<dbReference type="GO" id="GO:0005254">
    <property type="term" value="F:chloride channel activity"/>
    <property type="evidence" value="ECO:0007669"/>
    <property type="project" value="UniProtKB-KW"/>
</dbReference>
<dbReference type="Gene3D" id="1.10.3080.10">
    <property type="entry name" value="Clc chloride channel"/>
    <property type="match status" value="1"/>
</dbReference>
<proteinExistence type="predicted"/>
<dbReference type="InterPro" id="IPR050368">
    <property type="entry name" value="ClC-type_chloride_channel"/>
</dbReference>
<dbReference type="PRINTS" id="PR00762">
    <property type="entry name" value="CLCHANNEL"/>
</dbReference>
<evidence type="ECO:0000256" key="1">
    <source>
        <dbReference type="ARBA" id="ARBA00004141"/>
    </source>
</evidence>
<dbReference type="Proteomes" id="UP000243361">
    <property type="component" value="Unassembled WGS sequence"/>
</dbReference>
<evidence type="ECO:0000256" key="8">
    <source>
        <dbReference type="ARBA" id="ARBA00023214"/>
    </source>
</evidence>
<organism evidence="11 12">
    <name type="scientific">Candidatus Sedimenticola endophacoides</name>
    <dbReference type="NCBI Taxonomy" id="2548426"/>
    <lineage>
        <taxon>Bacteria</taxon>
        <taxon>Pseudomonadati</taxon>
        <taxon>Pseudomonadota</taxon>
        <taxon>Gammaproteobacteria</taxon>
        <taxon>Chromatiales</taxon>
        <taxon>Sedimenticolaceae</taxon>
        <taxon>Sedimenticola</taxon>
    </lineage>
</organism>
<comment type="caution">
    <text evidence="11">The sequence shown here is derived from an EMBL/GenBank/DDBJ whole genome shotgun (WGS) entry which is preliminary data.</text>
</comment>
<accession>A0A657PN00</accession>
<comment type="subcellular location">
    <subcellularLocation>
        <location evidence="1">Membrane</location>
        <topology evidence="1">Multi-pass membrane protein</topology>
    </subcellularLocation>
</comment>
<dbReference type="PANTHER" id="PTHR43427:SF6">
    <property type="entry name" value="CHLORIDE CHANNEL PROTEIN CLC-E"/>
    <property type="match status" value="1"/>
</dbReference>
<keyword evidence="4 10" id="KW-1133">Transmembrane helix</keyword>
<keyword evidence="12" id="KW-1185">Reference proteome</keyword>
<dbReference type="SUPFAM" id="SSF81340">
    <property type="entry name" value="Clc chloride channel"/>
    <property type="match status" value="1"/>
</dbReference>
<evidence type="ECO:0000256" key="3">
    <source>
        <dbReference type="ARBA" id="ARBA00022692"/>
    </source>
</evidence>
<dbReference type="InterPro" id="IPR014743">
    <property type="entry name" value="Cl-channel_core"/>
</dbReference>
<evidence type="ECO:0000256" key="5">
    <source>
        <dbReference type="ARBA" id="ARBA00023065"/>
    </source>
</evidence>
<dbReference type="GO" id="GO:0034707">
    <property type="term" value="C:chloride channel complex"/>
    <property type="evidence" value="ECO:0007669"/>
    <property type="project" value="UniProtKB-KW"/>
</dbReference>
<gene>
    <name evidence="11" type="ORF">B0D84_05440</name>
</gene>
<evidence type="ECO:0000313" key="11">
    <source>
        <dbReference type="EMBL" id="OQX32899.1"/>
    </source>
</evidence>
<keyword evidence="9" id="KW-0407">Ion channel</keyword>